<gene>
    <name evidence="10" type="primary">secY</name>
    <name evidence="14" type="ORF">BHC48_07675</name>
</gene>
<feature type="transmembrane region" description="Helical" evidence="10">
    <location>
        <begin position="390"/>
        <end position="409"/>
    </location>
</feature>
<dbReference type="Pfam" id="PF00344">
    <property type="entry name" value="SecY"/>
    <property type="match status" value="1"/>
</dbReference>
<dbReference type="Proteomes" id="UP000231484">
    <property type="component" value="Unassembled WGS sequence"/>
</dbReference>
<evidence type="ECO:0000256" key="3">
    <source>
        <dbReference type="ARBA" id="ARBA00022448"/>
    </source>
</evidence>
<feature type="transmembrane region" description="Helical" evidence="10">
    <location>
        <begin position="116"/>
        <end position="137"/>
    </location>
</feature>
<feature type="transmembrane region" description="Helical" evidence="10">
    <location>
        <begin position="309"/>
        <end position="331"/>
    </location>
</feature>
<dbReference type="PRINTS" id="PR00303">
    <property type="entry name" value="SECYTRNLCASE"/>
</dbReference>
<keyword evidence="5 10" id="KW-0653">Protein transport</keyword>
<protein>
    <recommendedName>
        <fullName evidence="9 10">Protein translocase subunit SecY</fullName>
    </recommendedName>
</protein>
<feature type="transmembrane region" description="Helical" evidence="10">
    <location>
        <begin position="149"/>
        <end position="167"/>
    </location>
</feature>
<evidence type="ECO:0000256" key="13">
    <source>
        <dbReference type="RuleBase" id="RU004349"/>
    </source>
</evidence>
<keyword evidence="8 10" id="KW-0472">Membrane</keyword>
<evidence type="ECO:0000256" key="6">
    <source>
        <dbReference type="ARBA" id="ARBA00022989"/>
    </source>
</evidence>
<evidence type="ECO:0000313" key="15">
    <source>
        <dbReference type="Proteomes" id="UP000231484"/>
    </source>
</evidence>
<evidence type="ECO:0000256" key="1">
    <source>
        <dbReference type="ARBA" id="ARBA00004141"/>
    </source>
</evidence>
<dbReference type="InterPro" id="IPR002208">
    <property type="entry name" value="SecY/SEC61-alpha"/>
</dbReference>
<evidence type="ECO:0000256" key="4">
    <source>
        <dbReference type="ARBA" id="ARBA00022692"/>
    </source>
</evidence>
<accession>A0A2N9XND5</accession>
<evidence type="ECO:0000256" key="8">
    <source>
        <dbReference type="ARBA" id="ARBA00023136"/>
    </source>
</evidence>
<feature type="transmembrane region" description="Helical" evidence="10">
    <location>
        <begin position="267"/>
        <end position="289"/>
    </location>
</feature>
<dbReference type="Gene3D" id="1.10.3370.10">
    <property type="entry name" value="SecY subunit domain"/>
    <property type="match status" value="1"/>
</dbReference>
<reference evidence="14 15" key="1">
    <citation type="journal article" date="2017" name="MBio">
        <title>Type VI secretion-mediated competition in the bee gut microbiome.</title>
        <authorList>
            <person name="Steele M.I."/>
            <person name="Kwong W.K."/>
            <person name="Powell J.E."/>
            <person name="Whiteley M."/>
            <person name="Moran N.A."/>
        </authorList>
    </citation>
    <scope>NUCLEOTIDE SEQUENCE [LARGE SCALE GENOMIC DNA]</scope>
    <source>
        <strain evidence="14 15">Occ4-2</strain>
    </source>
</reference>
<sequence length="438" mass="47711">MANPQSATGLSKFGDLKNRLMFLLGALVVFRIGSHIPVPGVDGAALTKLYESAGGGILSMLNMFSGGSLQRFSIFAIGVMPYISASIIVQLASEIIPALKALKKEGEAGRRTLTKYTRYGTVLLATLQSFGAAAFVYQQNVVVSSQFEFYFSTMVCLVTGTMFLMWLGEQITERGIGNGISLIITAGIAASLPAGIGRLLTLTSQGSISYLMAVALIVGALALIYAVVYIESAQRKVPVQYAKRQVGNRIMQAQNSHLPFKLNMAGVIPPIFASSIILFPSTLLSWFGSANQDGWLQKLASLLQHGQPVYILLFAATIIFFCYFYTALVFSPREMAENLKKSGAFVPGIRPGEQTSRYLERVVLRLTFWGAIYIAIVCLIPEVLTSAMNVPFYLGGTSLLILVVVTMDFKTQIASYVMSSQYEHLMKRSAMKSLSSRR</sequence>
<dbReference type="FunFam" id="1.10.3370.10:FF:000001">
    <property type="entry name" value="Preprotein translocase subunit SecY"/>
    <property type="match status" value="1"/>
</dbReference>
<dbReference type="NCBIfam" id="TIGR00967">
    <property type="entry name" value="3a0501s007"/>
    <property type="match status" value="1"/>
</dbReference>
<dbReference type="GO" id="GO:0043952">
    <property type="term" value="P:protein transport by the Sec complex"/>
    <property type="evidence" value="ECO:0007669"/>
    <property type="project" value="UniProtKB-UniRule"/>
</dbReference>
<name>A0A2N9XND5_9NEIS</name>
<feature type="transmembrane region" description="Helical" evidence="10">
    <location>
        <begin position="179"/>
        <end position="196"/>
    </location>
</feature>
<keyword evidence="3 10" id="KW-0813">Transport</keyword>
<organism evidence="14 15">
    <name type="scientific">Snodgrassella alvi</name>
    <dbReference type="NCBI Taxonomy" id="1196083"/>
    <lineage>
        <taxon>Bacteria</taxon>
        <taxon>Pseudomonadati</taxon>
        <taxon>Pseudomonadota</taxon>
        <taxon>Betaproteobacteria</taxon>
        <taxon>Neisseriales</taxon>
        <taxon>Neisseriaceae</taxon>
        <taxon>Snodgrassella</taxon>
    </lineage>
</organism>
<dbReference type="PROSITE" id="PS00756">
    <property type="entry name" value="SECY_2"/>
    <property type="match status" value="1"/>
</dbReference>
<evidence type="ECO:0000256" key="9">
    <source>
        <dbReference type="ARBA" id="ARBA00039733"/>
    </source>
</evidence>
<comment type="function">
    <text evidence="10 11">The central subunit of the protein translocation channel SecYEG. Consists of two halves formed by TMs 1-5 and 6-10. These two domains form a lateral gate at the front which open onto the bilayer between TMs 2 and 7, and are clamped together by SecE at the back. The channel is closed by both a pore ring composed of hydrophobic SecY resides and a short helix (helix 2A) on the extracellular side of the membrane which forms a plug. The plug probably moves laterally to allow the channel to open. The ring and the pore may move independently.</text>
</comment>
<evidence type="ECO:0000313" key="14">
    <source>
        <dbReference type="EMBL" id="PIT49840.1"/>
    </source>
</evidence>
<evidence type="ECO:0000256" key="7">
    <source>
        <dbReference type="ARBA" id="ARBA00023010"/>
    </source>
</evidence>
<dbReference type="EMBL" id="MEIQ01000045">
    <property type="protein sequence ID" value="PIT49840.1"/>
    <property type="molecule type" value="Genomic_DNA"/>
</dbReference>
<dbReference type="AlphaFoldDB" id="A0A2N9XND5"/>
<dbReference type="PANTHER" id="PTHR10906">
    <property type="entry name" value="SECY/SEC61-ALPHA FAMILY MEMBER"/>
    <property type="match status" value="1"/>
</dbReference>
<dbReference type="InterPro" id="IPR030659">
    <property type="entry name" value="SecY_CS"/>
</dbReference>
<dbReference type="InterPro" id="IPR026593">
    <property type="entry name" value="SecY"/>
</dbReference>
<evidence type="ECO:0000256" key="12">
    <source>
        <dbReference type="RuleBase" id="RU003484"/>
    </source>
</evidence>
<dbReference type="HAMAP" id="MF_01465">
    <property type="entry name" value="SecY"/>
    <property type="match status" value="1"/>
</dbReference>
<comment type="caution">
    <text evidence="14">The sequence shown here is derived from an EMBL/GenBank/DDBJ whole genome shotgun (WGS) entry which is preliminary data.</text>
</comment>
<dbReference type="GO" id="GO:0065002">
    <property type="term" value="P:intracellular protein transmembrane transport"/>
    <property type="evidence" value="ECO:0007669"/>
    <property type="project" value="UniProtKB-UniRule"/>
</dbReference>
<keyword evidence="6 10" id="KW-1133">Transmembrane helix</keyword>
<keyword evidence="7 10" id="KW-0811">Translocation</keyword>
<keyword evidence="4 10" id="KW-0812">Transmembrane</keyword>
<comment type="similarity">
    <text evidence="2 10 13">Belongs to the SecY/SEC61-alpha family.</text>
</comment>
<comment type="subunit">
    <text evidence="10">Component of the Sec protein translocase complex. Heterotrimer consisting of SecY, SecE and SecG subunits. The heterotrimers can form oligomers, although 1 heterotrimer is thought to be able to translocate proteins. Interacts with the ribosome. Interacts with SecDF, and other proteins may be involved. Interacts with SecA.</text>
</comment>
<evidence type="ECO:0000256" key="2">
    <source>
        <dbReference type="ARBA" id="ARBA00005751"/>
    </source>
</evidence>
<evidence type="ECO:0000256" key="11">
    <source>
        <dbReference type="RuleBase" id="RU000537"/>
    </source>
</evidence>
<proteinExistence type="inferred from homology"/>
<keyword evidence="10" id="KW-1003">Cell membrane</keyword>
<evidence type="ECO:0000256" key="5">
    <source>
        <dbReference type="ARBA" id="ARBA00022927"/>
    </source>
</evidence>
<feature type="transmembrane region" description="Helical" evidence="10">
    <location>
        <begin position="20"/>
        <end position="38"/>
    </location>
</feature>
<dbReference type="PROSITE" id="PS00755">
    <property type="entry name" value="SECY_1"/>
    <property type="match status" value="1"/>
</dbReference>
<feature type="transmembrane region" description="Helical" evidence="10">
    <location>
        <begin position="362"/>
        <end position="384"/>
    </location>
</feature>
<dbReference type="GO" id="GO:0005886">
    <property type="term" value="C:plasma membrane"/>
    <property type="evidence" value="ECO:0007669"/>
    <property type="project" value="UniProtKB-SubCell"/>
</dbReference>
<dbReference type="PIRSF" id="PIRSF004557">
    <property type="entry name" value="SecY"/>
    <property type="match status" value="1"/>
</dbReference>
<dbReference type="InterPro" id="IPR023201">
    <property type="entry name" value="SecY_dom_sf"/>
</dbReference>
<feature type="transmembrane region" description="Helical" evidence="10">
    <location>
        <begin position="208"/>
        <end position="230"/>
    </location>
</feature>
<dbReference type="GO" id="GO:0006605">
    <property type="term" value="P:protein targeting"/>
    <property type="evidence" value="ECO:0007669"/>
    <property type="project" value="UniProtKB-UniRule"/>
</dbReference>
<feature type="transmembrane region" description="Helical" evidence="10">
    <location>
        <begin position="72"/>
        <end position="96"/>
    </location>
</feature>
<comment type="subcellular location">
    <subcellularLocation>
        <location evidence="10">Cell membrane</location>
        <topology evidence="10">Multi-pass membrane protein</topology>
    </subcellularLocation>
    <subcellularLocation>
        <location evidence="1 12">Membrane</location>
        <topology evidence="1 12">Multi-pass membrane protein</topology>
    </subcellularLocation>
</comment>
<dbReference type="SUPFAM" id="SSF103491">
    <property type="entry name" value="Preprotein translocase SecY subunit"/>
    <property type="match status" value="1"/>
</dbReference>
<evidence type="ECO:0000256" key="10">
    <source>
        <dbReference type="HAMAP-Rule" id="MF_01465"/>
    </source>
</evidence>